<dbReference type="PROSITE" id="PS00678">
    <property type="entry name" value="WD_REPEATS_1"/>
    <property type="match status" value="1"/>
</dbReference>
<evidence type="ECO:0000256" key="2">
    <source>
        <dbReference type="ARBA" id="ARBA00022737"/>
    </source>
</evidence>
<keyword evidence="6" id="KW-1185">Reference proteome</keyword>
<dbReference type="SMART" id="SM00320">
    <property type="entry name" value="WD40"/>
    <property type="match status" value="4"/>
</dbReference>
<dbReference type="EMBL" id="WTXG01000059">
    <property type="protein sequence ID" value="KAI0295403.1"/>
    <property type="molecule type" value="Genomic_DNA"/>
</dbReference>
<comment type="caution">
    <text evidence="5">The sequence shown here is derived from an EMBL/GenBank/DDBJ whole genome shotgun (WGS) entry which is preliminary data.</text>
</comment>
<evidence type="ECO:0000256" key="3">
    <source>
        <dbReference type="PROSITE-ProRule" id="PRU00221"/>
    </source>
</evidence>
<keyword evidence="1 3" id="KW-0853">WD repeat</keyword>
<dbReference type="PROSITE" id="PS50294">
    <property type="entry name" value="WD_REPEATS_REGION"/>
    <property type="match status" value="1"/>
</dbReference>
<feature type="repeat" description="WD" evidence="3">
    <location>
        <begin position="120"/>
        <end position="162"/>
    </location>
</feature>
<evidence type="ECO:0000313" key="5">
    <source>
        <dbReference type="EMBL" id="KAI0295403.1"/>
    </source>
</evidence>
<dbReference type="InterPro" id="IPR001680">
    <property type="entry name" value="WD40_rpt"/>
</dbReference>
<sequence length="327" mass="35732">MPSTKLAKATTERPTKKAKHGKRVHLKPKLSSPSASASENKTRSVYLDDNKSDIDGPLKTLRVASHSVTSGKEQESSLPSSFKVIAGSYERILYGLQGNVSIASSASSQLEWTLKPIFVFPAHVSCIKSVAASPNGGKWLATGSGDEIIKVWDLRRRKEIGGLMQHEGSITHLTFPSRSHLISASEDGTLCLFRARDWAVLRSLKVAVHPSGKVALSVGKDRTLYMWDLMRGRSAASTKLGFEGELVRWSTTGSFLVELATLYTLEHTSRIHDVKFAKKVDGSEIVLVAAEDKKTTVYEVIVDTGTLLRPTAHLIGHGNRYVPKILS</sequence>
<feature type="compositionally biased region" description="Basic and acidic residues" evidence="4">
    <location>
        <begin position="40"/>
        <end position="52"/>
    </location>
</feature>
<accession>A0AAD4QIB7</accession>
<feature type="repeat" description="WD" evidence="3">
    <location>
        <begin position="206"/>
        <end position="237"/>
    </location>
</feature>
<feature type="region of interest" description="Disordered" evidence="4">
    <location>
        <begin position="1"/>
        <end position="52"/>
    </location>
</feature>
<reference evidence="5" key="1">
    <citation type="journal article" date="2022" name="New Phytol.">
        <title>Evolutionary transition to the ectomycorrhizal habit in the genomes of a hyperdiverse lineage of mushroom-forming fungi.</title>
        <authorList>
            <person name="Looney B."/>
            <person name="Miyauchi S."/>
            <person name="Morin E."/>
            <person name="Drula E."/>
            <person name="Courty P.E."/>
            <person name="Kohler A."/>
            <person name="Kuo A."/>
            <person name="LaButti K."/>
            <person name="Pangilinan J."/>
            <person name="Lipzen A."/>
            <person name="Riley R."/>
            <person name="Andreopoulos W."/>
            <person name="He G."/>
            <person name="Johnson J."/>
            <person name="Nolan M."/>
            <person name="Tritt A."/>
            <person name="Barry K.W."/>
            <person name="Grigoriev I.V."/>
            <person name="Nagy L.G."/>
            <person name="Hibbett D."/>
            <person name="Henrissat B."/>
            <person name="Matheny P.B."/>
            <person name="Labbe J."/>
            <person name="Martin F.M."/>
        </authorList>
    </citation>
    <scope>NUCLEOTIDE SEQUENCE</scope>
    <source>
        <strain evidence="5">BPL690</strain>
    </source>
</reference>
<feature type="compositionally biased region" description="Basic residues" evidence="4">
    <location>
        <begin position="16"/>
        <end position="28"/>
    </location>
</feature>
<keyword evidence="2" id="KW-0677">Repeat</keyword>
<name>A0AAD4QIB7_9AGAM</name>
<dbReference type="InterPro" id="IPR019775">
    <property type="entry name" value="WD40_repeat_CS"/>
</dbReference>
<dbReference type="Pfam" id="PF00400">
    <property type="entry name" value="WD40"/>
    <property type="match status" value="3"/>
</dbReference>
<dbReference type="Proteomes" id="UP001203297">
    <property type="component" value="Unassembled WGS sequence"/>
</dbReference>
<dbReference type="InterPro" id="IPR036322">
    <property type="entry name" value="WD40_repeat_dom_sf"/>
</dbReference>
<proteinExistence type="predicted"/>
<organism evidence="5 6">
    <name type="scientific">Multifurca ochricompacta</name>
    <dbReference type="NCBI Taxonomy" id="376703"/>
    <lineage>
        <taxon>Eukaryota</taxon>
        <taxon>Fungi</taxon>
        <taxon>Dikarya</taxon>
        <taxon>Basidiomycota</taxon>
        <taxon>Agaricomycotina</taxon>
        <taxon>Agaricomycetes</taxon>
        <taxon>Russulales</taxon>
        <taxon>Russulaceae</taxon>
        <taxon>Multifurca</taxon>
    </lineage>
</organism>
<dbReference type="SUPFAM" id="SSF50978">
    <property type="entry name" value="WD40 repeat-like"/>
    <property type="match status" value="1"/>
</dbReference>
<dbReference type="PROSITE" id="PS50082">
    <property type="entry name" value="WD_REPEATS_2"/>
    <property type="match status" value="2"/>
</dbReference>
<evidence type="ECO:0000256" key="1">
    <source>
        <dbReference type="ARBA" id="ARBA00022574"/>
    </source>
</evidence>
<dbReference type="InterPro" id="IPR015943">
    <property type="entry name" value="WD40/YVTN_repeat-like_dom_sf"/>
</dbReference>
<evidence type="ECO:0000256" key="4">
    <source>
        <dbReference type="SAM" id="MobiDB-lite"/>
    </source>
</evidence>
<dbReference type="Gene3D" id="2.130.10.10">
    <property type="entry name" value="YVTN repeat-like/Quinoprotein amine dehydrogenase"/>
    <property type="match status" value="2"/>
</dbReference>
<dbReference type="PANTHER" id="PTHR44675">
    <property type="entry name" value="PAK1 INTERACTING PROTEIN 1"/>
    <property type="match status" value="1"/>
</dbReference>
<gene>
    <name evidence="5" type="ORF">B0F90DRAFT_1751435</name>
</gene>
<evidence type="ECO:0000313" key="6">
    <source>
        <dbReference type="Proteomes" id="UP001203297"/>
    </source>
</evidence>
<dbReference type="PANTHER" id="PTHR44675:SF1">
    <property type="entry name" value="P21-ACTIVATED PROTEIN KINASE-INTERACTING PROTEIN 1"/>
    <property type="match status" value="1"/>
</dbReference>
<dbReference type="InterPro" id="IPR051959">
    <property type="entry name" value="PAK1-Kinase_Regulator"/>
</dbReference>
<dbReference type="AlphaFoldDB" id="A0AAD4QIB7"/>
<feature type="compositionally biased region" description="Low complexity" evidence="4">
    <location>
        <begin position="29"/>
        <end position="38"/>
    </location>
</feature>
<protein>
    <submittedName>
        <fullName evidence="5">WD40-repeat-containing domain protein</fullName>
    </submittedName>
</protein>